<feature type="region of interest" description="Disordered" evidence="1">
    <location>
        <begin position="1"/>
        <end position="38"/>
    </location>
</feature>
<proteinExistence type="predicted"/>
<name>A0A0D2M4E6_HYPSF</name>
<dbReference type="OMA" id="RKKNHEY"/>
<dbReference type="OrthoDB" id="2149705at2759"/>
<dbReference type="SUPFAM" id="SSF88697">
    <property type="entry name" value="PUA domain-like"/>
    <property type="match status" value="1"/>
</dbReference>
<dbReference type="EMBL" id="KN817594">
    <property type="protein sequence ID" value="KJA18053.1"/>
    <property type="molecule type" value="Genomic_DNA"/>
</dbReference>
<dbReference type="InterPro" id="IPR015947">
    <property type="entry name" value="PUA-like_sf"/>
</dbReference>
<evidence type="ECO:0000256" key="1">
    <source>
        <dbReference type="SAM" id="MobiDB-lite"/>
    </source>
</evidence>
<gene>
    <name evidence="2" type="ORF">HYPSUDRAFT_57348</name>
</gene>
<accession>A0A0D2M4E6</accession>
<sequence>MKQETETKTRKRVTSASQSKLPSNSRNGRPSKSSSASTSRADILISIKPVFMDRIVKRTKNHEFRKYLLSDTVRRMWLYVSSPDQTLRYIATISHGKQPGEIQPALLDGMGNADFNVGQKGEGYAYEIEELYELKDPLSLKAMQERYGATFPQRFTYVLDHMIQDIVLKDQIRLF</sequence>
<reference evidence="3" key="1">
    <citation type="submission" date="2014-04" db="EMBL/GenBank/DDBJ databases">
        <title>Evolutionary Origins and Diversification of the Mycorrhizal Mutualists.</title>
        <authorList>
            <consortium name="DOE Joint Genome Institute"/>
            <consortium name="Mycorrhizal Genomics Consortium"/>
            <person name="Kohler A."/>
            <person name="Kuo A."/>
            <person name="Nagy L.G."/>
            <person name="Floudas D."/>
            <person name="Copeland A."/>
            <person name="Barry K.W."/>
            <person name="Cichocki N."/>
            <person name="Veneault-Fourrey C."/>
            <person name="LaButti K."/>
            <person name="Lindquist E.A."/>
            <person name="Lipzen A."/>
            <person name="Lundell T."/>
            <person name="Morin E."/>
            <person name="Murat C."/>
            <person name="Riley R."/>
            <person name="Ohm R."/>
            <person name="Sun H."/>
            <person name="Tunlid A."/>
            <person name="Henrissat B."/>
            <person name="Grigoriev I.V."/>
            <person name="Hibbett D.S."/>
            <person name="Martin F."/>
        </authorList>
    </citation>
    <scope>NUCLEOTIDE SEQUENCE [LARGE SCALE GENOMIC DNA]</scope>
    <source>
        <strain evidence="3">FD-334 SS-4</strain>
    </source>
</reference>
<organism evidence="2 3">
    <name type="scientific">Hypholoma sublateritium (strain FD-334 SS-4)</name>
    <dbReference type="NCBI Taxonomy" id="945553"/>
    <lineage>
        <taxon>Eukaryota</taxon>
        <taxon>Fungi</taxon>
        <taxon>Dikarya</taxon>
        <taxon>Basidiomycota</taxon>
        <taxon>Agaricomycotina</taxon>
        <taxon>Agaricomycetes</taxon>
        <taxon>Agaricomycetidae</taxon>
        <taxon>Agaricales</taxon>
        <taxon>Agaricineae</taxon>
        <taxon>Strophariaceae</taxon>
        <taxon>Hypholoma</taxon>
    </lineage>
</organism>
<dbReference type="AlphaFoldDB" id="A0A0D2M4E6"/>
<keyword evidence="3" id="KW-1185">Reference proteome</keyword>
<feature type="compositionally biased region" description="Polar residues" evidence="1">
    <location>
        <begin position="14"/>
        <end position="30"/>
    </location>
</feature>
<protein>
    <submittedName>
        <fullName evidence="2">Uncharacterized protein</fullName>
    </submittedName>
</protein>
<dbReference type="Proteomes" id="UP000054270">
    <property type="component" value="Unassembled WGS sequence"/>
</dbReference>
<evidence type="ECO:0000313" key="2">
    <source>
        <dbReference type="EMBL" id="KJA18053.1"/>
    </source>
</evidence>
<evidence type="ECO:0000313" key="3">
    <source>
        <dbReference type="Proteomes" id="UP000054270"/>
    </source>
</evidence>